<dbReference type="Pfam" id="PF00501">
    <property type="entry name" value="AMP-binding"/>
    <property type="match status" value="2"/>
</dbReference>
<dbReference type="NCBIfam" id="TIGR01733">
    <property type="entry name" value="AA-adenyl-dom"/>
    <property type="match status" value="1"/>
</dbReference>
<dbReference type="PROSITE" id="PS00455">
    <property type="entry name" value="AMP_BINDING"/>
    <property type="match status" value="2"/>
</dbReference>
<feature type="domain" description="Carrier" evidence="7">
    <location>
        <begin position="1671"/>
        <end position="1746"/>
    </location>
</feature>
<dbReference type="Gene3D" id="3.30.300.30">
    <property type="match status" value="2"/>
</dbReference>
<dbReference type="CDD" id="cd05931">
    <property type="entry name" value="FAAL"/>
    <property type="match status" value="1"/>
</dbReference>
<keyword evidence="3" id="KW-0597">Phosphoprotein</keyword>
<dbReference type="SUPFAM" id="SSF56801">
    <property type="entry name" value="Acetyl-CoA synthetase-like"/>
    <property type="match status" value="2"/>
</dbReference>
<dbReference type="InterPro" id="IPR040097">
    <property type="entry name" value="FAAL/FAAC"/>
</dbReference>
<evidence type="ECO:0000259" key="7">
    <source>
        <dbReference type="PROSITE" id="PS50075"/>
    </source>
</evidence>
<dbReference type="InterPro" id="IPR006162">
    <property type="entry name" value="Ppantetheine_attach_site"/>
</dbReference>
<protein>
    <submittedName>
        <fullName evidence="8">Amino acid adenylation domain-containing protein</fullName>
    </submittedName>
</protein>
<reference evidence="8 9" key="1">
    <citation type="submission" date="2023-12" db="EMBL/GenBank/DDBJ databases">
        <title>the genome sequence of Hyalangium sp. s54d21.</title>
        <authorList>
            <person name="Zhang X."/>
        </authorList>
    </citation>
    <scope>NUCLEOTIDE SEQUENCE [LARGE SCALE GENOMIC DNA]</scope>
    <source>
        <strain evidence="9">s54d21</strain>
    </source>
</reference>
<evidence type="ECO:0000256" key="2">
    <source>
        <dbReference type="ARBA" id="ARBA00022450"/>
    </source>
</evidence>
<dbReference type="Gene3D" id="3.30.559.30">
    <property type="entry name" value="Nonribosomal peptide synthetase, condensation domain"/>
    <property type="match status" value="1"/>
</dbReference>
<dbReference type="RefSeq" id="WP_321543836.1">
    <property type="nucleotide sequence ID" value="NZ_JAXIVS010000001.1"/>
</dbReference>
<dbReference type="InterPro" id="IPR025110">
    <property type="entry name" value="AMP-bd_C"/>
</dbReference>
<dbReference type="Gene3D" id="3.40.50.12780">
    <property type="entry name" value="N-terminal domain of ligase-like"/>
    <property type="match status" value="1"/>
</dbReference>
<dbReference type="InterPro" id="IPR000873">
    <property type="entry name" value="AMP-dep_synth/lig_dom"/>
</dbReference>
<evidence type="ECO:0000256" key="4">
    <source>
        <dbReference type="ARBA" id="ARBA00022832"/>
    </source>
</evidence>
<dbReference type="SMART" id="SM00823">
    <property type="entry name" value="PKS_PP"/>
    <property type="match status" value="2"/>
</dbReference>
<dbReference type="InterPro" id="IPR010071">
    <property type="entry name" value="AA_adenyl_dom"/>
</dbReference>
<proteinExistence type="predicted"/>
<evidence type="ECO:0000256" key="3">
    <source>
        <dbReference type="ARBA" id="ARBA00022553"/>
    </source>
</evidence>
<evidence type="ECO:0000256" key="1">
    <source>
        <dbReference type="ARBA" id="ARBA00001957"/>
    </source>
</evidence>
<dbReference type="Proteomes" id="UP001291309">
    <property type="component" value="Unassembled WGS sequence"/>
</dbReference>
<dbReference type="Gene3D" id="3.30.559.10">
    <property type="entry name" value="Chloramphenicol acetyltransferase-like domain"/>
    <property type="match status" value="1"/>
</dbReference>
<dbReference type="Pfam" id="PF23024">
    <property type="entry name" value="AMP-dom_DIP2-like"/>
    <property type="match status" value="1"/>
</dbReference>
<dbReference type="Gene3D" id="1.10.1200.10">
    <property type="entry name" value="ACP-like"/>
    <property type="match status" value="1"/>
</dbReference>
<name>A0ABU5GX46_9BACT</name>
<evidence type="ECO:0000313" key="8">
    <source>
        <dbReference type="EMBL" id="MDY7225117.1"/>
    </source>
</evidence>
<dbReference type="InterPro" id="IPR001242">
    <property type="entry name" value="Condensation_dom"/>
</dbReference>
<dbReference type="InterPro" id="IPR029058">
    <property type="entry name" value="AB_hydrolase_fold"/>
</dbReference>
<dbReference type="PROSITE" id="PS00012">
    <property type="entry name" value="PHOSPHOPANTETHEINE"/>
    <property type="match status" value="2"/>
</dbReference>
<dbReference type="EMBL" id="JAXIVS010000001">
    <property type="protein sequence ID" value="MDY7225117.1"/>
    <property type="molecule type" value="Genomic_DNA"/>
</dbReference>
<evidence type="ECO:0000256" key="5">
    <source>
        <dbReference type="ARBA" id="ARBA00023098"/>
    </source>
</evidence>
<dbReference type="SMART" id="SM01294">
    <property type="entry name" value="PKS_PP_betabranch"/>
    <property type="match status" value="1"/>
</dbReference>
<accession>A0ABU5GX46</accession>
<evidence type="ECO:0000256" key="6">
    <source>
        <dbReference type="SAM" id="MobiDB-lite"/>
    </source>
</evidence>
<dbReference type="CDD" id="cd12117">
    <property type="entry name" value="A_NRPS_Srf_like"/>
    <property type="match status" value="1"/>
</dbReference>
<dbReference type="PANTHER" id="PTHR45527:SF1">
    <property type="entry name" value="FATTY ACID SYNTHASE"/>
    <property type="match status" value="1"/>
</dbReference>
<dbReference type="InterPro" id="IPR023213">
    <property type="entry name" value="CAT-like_dom_sf"/>
</dbReference>
<gene>
    <name evidence="8" type="ORF">SYV04_01935</name>
</gene>
<dbReference type="PROSITE" id="PS50075">
    <property type="entry name" value="CARRIER"/>
    <property type="match status" value="2"/>
</dbReference>
<dbReference type="InterPro" id="IPR042099">
    <property type="entry name" value="ANL_N_sf"/>
</dbReference>
<dbReference type="InterPro" id="IPR009081">
    <property type="entry name" value="PP-bd_ACP"/>
</dbReference>
<keyword evidence="2" id="KW-0596">Phosphopantetheine</keyword>
<sequence>MSNASPASLRAAPATPSTLIALARERAARSPEGLLYTFLEEGSWEEQRLTYGELDRRARAIAGRLQAEGAAGERAVLLYPPGLDYITAFFGCLYAGVVAVPAYPPDPTRLQRMLPRLQAIASDAGARYVLTNSFIASMAEGLFEQAPDMRAMRWLATDALEAGVEDSWREPAVRREDLAFLQYTSGSTGTPKGVMLSHGHLLHNSELIARAFETSEESVGVIWLPPYHDMGLIGGILQPLYRGFPVVLMSPLDFLSRPVRWVQAISRYGATVSGGPNFAFDLCVRKSTAEERAALDLRQWRLAFSGAEPVSSATVERFCEAFGAAGFRRQAFYPCYGLAEATLLVSGGELSEEPVSRTFDAEALGHRRAESAREGEGRLLVGCGRAREGLEVAIVHPERQTPCAPGEVGEIWIAGGSVAAGYWRRPEETQRQFQARLPEGSGPYLRSGDLGFLDGRELYIAGRLKDLIIIRGRNHYPQDLERTVERSHAALRPGCCAAFSVTEGDEERLVVVQEVDVRRAPDLEEVAGAIRSAVQAEHELHAHAVVLLGPGAIPKTTSGKIQRHASRQGFLEGTLEELSRSTFRPVSASAPVRSVSAAQVREASGPERVERLAAHLRGLVARALEVPEEGVELERPVHSFGLDSLMAVEVVHALEHGLGLVVPMTGLLAESSLRQLAERLSPQIDAPAAAVSGALSQPTRVMSHGQEALWFLQQVAPESAAYNVSCAARILAAVDVGALRAAFEALVRRHPVLRTVYPVRGGMPAPEVREEPVSFELVDAAGLGDAALEQRVSEEVHRPFDLARGPIFRVRLFSRAPGEHVLLLVVHHIAADLWSMVLLLSELRQLYPALRAGQPSPLPPSSRSYGDFVAWQERLLASEQGEKQHAYWRQQLSGPLPVLAVPFDKPAPTVLGSAGAGVRFRLSAELTGGLKALARAEGTTLYTVLLGAFQLLLSRLSGQPEVLVGSPVAGRARAGFEPVVGYFVNPLVLRADLSGVPSFRDFLGQVRRRVLDALDHPDFPFYLLAKELQAHREPGRSPVVQAMFVLQRPHARGEEELAGFVLGEPGATLPLGELSLESFPLTPRTAPFELSLMMVEADGGLSGQFQYSTELFEPARLEAMARQWETLLTQVAARPGERVDRLKLMRPAEGEEVLAQGRGAPRDYPREASIGEVFAQQARATPQAVALVCGKERVSYAELDARANGLAHWLRERGVGPEDVVGLAVERSVELVVGMLGALKVGAAYMPLDLGLPRERLRFMLGETRPRLVLAPAARLGELEGLPAVAVEEVCRLSAAEPPRVAVHAESVANILFTSGSTGRPKGVAVTHRGVLHLAFNHYASLSPREVMLQLNTPLFDASTMETWGPLLNGARVVVSPPGVASLEELSRLIASEGVTTVLMTAALLRQMVDHQLEGLRPLRQVMAGGDAMPPAHARRLLDALPDTTLINVYGPTENACITSSYTLPRDSDPRRTVPLGAPLDDTDVYVLDGNLEPVPPGVVGELYTGGDGLARGYVGRPELTAERFVPHPFSQKPGARLYRTGDLARYRLDGNLEFLGRADAQVKVRGYRIELEEIEAVLAEHPAVKEAAVLVQGATVEDKRLVAFVVARQGGSPQPQELRAHLGRLLPEYMVPSAFVSLEALPLNSNGKLDRKALLSLAPQQMSQRTEYVAPRTPTEERLAEVLAEVLSVPRVGVHDDFFALGGHSLMATRAAARIHEVLGVSLPIRAFFEAPTLEKLAERLASASAPAAQPTIQRVSRTAHRMKLSQLAPTAPAPGRDDEPNP</sequence>
<dbReference type="InterPro" id="IPR020806">
    <property type="entry name" value="PKS_PP-bd"/>
</dbReference>
<dbReference type="Pfam" id="PF00550">
    <property type="entry name" value="PP-binding"/>
    <property type="match status" value="2"/>
</dbReference>
<organism evidence="8 9">
    <name type="scientific">Hyalangium rubrum</name>
    <dbReference type="NCBI Taxonomy" id="3103134"/>
    <lineage>
        <taxon>Bacteria</taxon>
        <taxon>Pseudomonadati</taxon>
        <taxon>Myxococcota</taxon>
        <taxon>Myxococcia</taxon>
        <taxon>Myxococcales</taxon>
        <taxon>Cystobacterineae</taxon>
        <taxon>Archangiaceae</taxon>
        <taxon>Hyalangium</taxon>
    </lineage>
</organism>
<dbReference type="Pfam" id="PF13193">
    <property type="entry name" value="AMP-binding_C"/>
    <property type="match status" value="1"/>
</dbReference>
<dbReference type="Gene3D" id="2.30.38.10">
    <property type="entry name" value="Luciferase, Domain 3"/>
    <property type="match status" value="1"/>
</dbReference>
<dbReference type="InterPro" id="IPR045851">
    <property type="entry name" value="AMP-bd_C_sf"/>
</dbReference>
<dbReference type="Pfam" id="PF00668">
    <property type="entry name" value="Condensation"/>
    <property type="match status" value="1"/>
</dbReference>
<dbReference type="SUPFAM" id="SSF52777">
    <property type="entry name" value="CoA-dependent acyltransferases"/>
    <property type="match status" value="2"/>
</dbReference>
<keyword evidence="9" id="KW-1185">Reference proteome</keyword>
<keyword evidence="5" id="KW-0443">Lipid metabolism</keyword>
<feature type="region of interest" description="Disordered" evidence="6">
    <location>
        <begin position="1747"/>
        <end position="1784"/>
    </location>
</feature>
<dbReference type="SUPFAM" id="SSF47336">
    <property type="entry name" value="ACP-like"/>
    <property type="match status" value="2"/>
</dbReference>
<dbReference type="CDD" id="cd19531">
    <property type="entry name" value="LCL_NRPS-like"/>
    <property type="match status" value="1"/>
</dbReference>
<comment type="cofactor">
    <cofactor evidence="1">
        <name>pantetheine 4'-phosphate</name>
        <dbReference type="ChEBI" id="CHEBI:47942"/>
    </cofactor>
</comment>
<dbReference type="PANTHER" id="PTHR45527">
    <property type="entry name" value="NONRIBOSOMAL PEPTIDE SYNTHETASE"/>
    <property type="match status" value="1"/>
</dbReference>
<comment type="caution">
    <text evidence="8">The sequence shown here is derived from an EMBL/GenBank/DDBJ whole genome shotgun (WGS) entry which is preliminary data.</text>
</comment>
<feature type="domain" description="Carrier" evidence="7">
    <location>
        <begin position="610"/>
        <end position="684"/>
    </location>
</feature>
<dbReference type="Gene3D" id="3.40.50.980">
    <property type="match status" value="2"/>
</dbReference>
<dbReference type="InterPro" id="IPR020845">
    <property type="entry name" value="AMP-binding_CS"/>
</dbReference>
<keyword evidence="4" id="KW-0276">Fatty acid metabolism</keyword>
<dbReference type="Gene3D" id="3.40.50.1820">
    <property type="entry name" value="alpha/beta hydrolase"/>
    <property type="match status" value="1"/>
</dbReference>
<evidence type="ECO:0000313" key="9">
    <source>
        <dbReference type="Proteomes" id="UP001291309"/>
    </source>
</evidence>
<dbReference type="InterPro" id="IPR036736">
    <property type="entry name" value="ACP-like_sf"/>
</dbReference>